<keyword evidence="9" id="KW-1185">Reference proteome</keyword>
<name>A0A1Y6FQZ5_9SPHN</name>
<comment type="function">
    <text evidence="7">Catalyzes the transfer of the diacylglyceryl group from phosphatidylglycerol to the sulfhydryl group of the N-terminal cysteine of a prolipoprotein, the first step in the formation of mature lipoproteins.</text>
</comment>
<keyword evidence="4 7" id="KW-0812">Transmembrane</keyword>
<comment type="catalytic activity">
    <reaction evidence="7">
        <text>L-cysteinyl-[prolipoprotein] + a 1,2-diacyl-sn-glycero-3-phospho-(1'-sn-glycerol) = an S-1,2-diacyl-sn-glyceryl-L-cysteinyl-[prolipoprotein] + sn-glycerol 1-phosphate + H(+)</text>
        <dbReference type="Rhea" id="RHEA:56712"/>
        <dbReference type="Rhea" id="RHEA-COMP:14679"/>
        <dbReference type="Rhea" id="RHEA-COMP:14680"/>
        <dbReference type="ChEBI" id="CHEBI:15378"/>
        <dbReference type="ChEBI" id="CHEBI:29950"/>
        <dbReference type="ChEBI" id="CHEBI:57685"/>
        <dbReference type="ChEBI" id="CHEBI:64716"/>
        <dbReference type="ChEBI" id="CHEBI:140658"/>
        <dbReference type="EC" id="2.5.1.145"/>
    </reaction>
</comment>
<dbReference type="PANTHER" id="PTHR30589:SF0">
    <property type="entry name" value="PHOSPHATIDYLGLYCEROL--PROLIPOPROTEIN DIACYLGLYCERYL TRANSFERASE"/>
    <property type="match status" value="1"/>
</dbReference>
<evidence type="ECO:0000313" key="9">
    <source>
        <dbReference type="Proteomes" id="UP000194420"/>
    </source>
</evidence>
<dbReference type="InterPro" id="IPR001640">
    <property type="entry name" value="Lgt"/>
</dbReference>
<protein>
    <recommendedName>
        <fullName evidence="7">Phosphatidylglycerol--prolipoprotein diacylglyceryl transferase</fullName>
        <ecNumber evidence="7">2.5.1.145</ecNumber>
    </recommendedName>
</protein>
<evidence type="ECO:0000256" key="4">
    <source>
        <dbReference type="ARBA" id="ARBA00022692"/>
    </source>
</evidence>
<feature type="transmembrane region" description="Helical" evidence="7">
    <location>
        <begin position="110"/>
        <end position="131"/>
    </location>
</feature>
<dbReference type="EC" id="2.5.1.145" evidence="7"/>
<keyword evidence="6 7" id="KW-0472">Membrane</keyword>
<dbReference type="HAMAP" id="MF_01147">
    <property type="entry name" value="Lgt"/>
    <property type="match status" value="1"/>
</dbReference>
<reference evidence="9" key="1">
    <citation type="submission" date="2017-04" db="EMBL/GenBank/DDBJ databases">
        <authorList>
            <person name="Varghese N."/>
            <person name="Submissions S."/>
        </authorList>
    </citation>
    <scope>NUCLEOTIDE SEQUENCE [LARGE SCALE GENOMIC DNA]</scope>
</reference>
<proteinExistence type="inferred from homology"/>
<dbReference type="RefSeq" id="WP_200810365.1">
    <property type="nucleotide sequence ID" value="NZ_FXWG01000004.1"/>
</dbReference>
<feature type="transmembrane region" description="Helical" evidence="7">
    <location>
        <begin position="138"/>
        <end position="157"/>
    </location>
</feature>
<evidence type="ECO:0000256" key="2">
    <source>
        <dbReference type="ARBA" id="ARBA00022475"/>
    </source>
</evidence>
<evidence type="ECO:0000256" key="3">
    <source>
        <dbReference type="ARBA" id="ARBA00022679"/>
    </source>
</evidence>
<dbReference type="AlphaFoldDB" id="A0A1Y6FQZ5"/>
<keyword evidence="5 7" id="KW-1133">Transmembrane helix</keyword>
<feature type="transmembrane region" description="Helical" evidence="7">
    <location>
        <begin position="27"/>
        <end position="48"/>
    </location>
</feature>
<feature type="transmembrane region" description="Helical" evidence="7">
    <location>
        <begin position="264"/>
        <end position="282"/>
    </location>
</feature>
<dbReference type="GO" id="GO:0042158">
    <property type="term" value="P:lipoprotein biosynthetic process"/>
    <property type="evidence" value="ECO:0007669"/>
    <property type="project" value="UniProtKB-UniRule"/>
</dbReference>
<accession>A0A1Y6FQZ5</accession>
<evidence type="ECO:0000256" key="7">
    <source>
        <dbReference type="HAMAP-Rule" id="MF_01147"/>
    </source>
</evidence>
<dbReference type="EMBL" id="FXWG01000004">
    <property type="protein sequence ID" value="SMQ75871.1"/>
    <property type="molecule type" value="Genomic_DNA"/>
</dbReference>
<dbReference type="Pfam" id="PF01790">
    <property type="entry name" value="LGT"/>
    <property type="match status" value="1"/>
</dbReference>
<feature type="binding site" evidence="7">
    <location>
        <position position="158"/>
    </location>
    <ligand>
        <name>a 1,2-diacyl-sn-glycero-3-phospho-(1'-sn-glycerol)</name>
        <dbReference type="ChEBI" id="CHEBI:64716"/>
    </ligand>
</feature>
<sequence length="297" mass="32808">MLSLLVASAAAEPIYWENLGLTPGIDLGFFTLRYYSLAYLGGVLFAYWHLSKMIKQPGAPMAQRHADDLFFYCTLGVILGGRLGYAAFYAPELFTTFDDEGFVSWRLLRMWDGGMSFHGGLLGVLAAIAWVSLRGKLSFLRVCDYVAVNVPFGYMLGRLANFTNGELWGRVTTVADTPWAMVFPGAGDDPRHPSQLYQAGFEGLVMFIIMMLLFWKTRARYRPGMLVGIFTVGMSVGRFVNEFFREPDAQLAHRVVETGLSQGQWLTIPLIILGLIVTIYAATRKPLGSGTGVPSAG</sequence>
<keyword evidence="2 7" id="KW-1003">Cell membrane</keyword>
<dbReference type="UniPathway" id="UPA00664"/>
<feature type="transmembrane region" description="Helical" evidence="7">
    <location>
        <begin position="226"/>
        <end position="244"/>
    </location>
</feature>
<feature type="transmembrane region" description="Helical" evidence="7">
    <location>
        <begin position="196"/>
        <end position="214"/>
    </location>
</feature>
<dbReference type="GO" id="GO:0008961">
    <property type="term" value="F:phosphatidylglycerol-prolipoprotein diacylglyceryl transferase activity"/>
    <property type="evidence" value="ECO:0007669"/>
    <property type="project" value="UniProtKB-UniRule"/>
</dbReference>
<dbReference type="GO" id="GO:0005886">
    <property type="term" value="C:plasma membrane"/>
    <property type="evidence" value="ECO:0007669"/>
    <property type="project" value="UniProtKB-SubCell"/>
</dbReference>
<dbReference type="PANTHER" id="PTHR30589">
    <property type="entry name" value="PROLIPOPROTEIN DIACYLGLYCERYL TRANSFERASE"/>
    <property type="match status" value="1"/>
</dbReference>
<gene>
    <name evidence="7" type="primary">lgt</name>
    <name evidence="8" type="ORF">SAMN06297468_3019</name>
</gene>
<comment type="similarity">
    <text evidence="1 7">Belongs to the Lgt family.</text>
</comment>
<evidence type="ECO:0000256" key="6">
    <source>
        <dbReference type="ARBA" id="ARBA00023136"/>
    </source>
</evidence>
<comment type="pathway">
    <text evidence="7">Protein modification; lipoprotein biosynthesis (diacylglyceryl transfer).</text>
</comment>
<evidence type="ECO:0000313" key="8">
    <source>
        <dbReference type="EMBL" id="SMQ75871.1"/>
    </source>
</evidence>
<dbReference type="Proteomes" id="UP000194420">
    <property type="component" value="Unassembled WGS sequence"/>
</dbReference>
<comment type="subcellular location">
    <subcellularLocation>
        <location evidence="7">Cell membrane</location>
        <topology evidence="7">Multi-pass membrane protein</topology>
    </subcellularLocation>
</comment>
<keyword evidence="3 7" id="KW-0808">Transferase</keyword>
<feature type="transmembrane region" description="Helical" evidence="7">
    <location>
        <begin position="69"/>
        <end position="90"/>
    </location>
</feature>
<evidence type="ECO:0000256" key="5">
    <source>
        <dbReference type="ARBA" id="ARBA00022989"/>
    </source>
</evidence>
<dbReference type="NCBIfam" id="TIGR00544">
    <property type="entry name" value="lgt"/>
    <property type="match status" value="1"/>
</dbReference>
<organism evidence="8 9">
    <name type="scientific">Altererythrobacter xiamenensis</name>
    <dbReference type="NCBI Taxonomy" id="1316679"/>
    <lineage>
        <taxon>Bacteria</taxon>
        <taxon>Pseudomonadati</taxon>
        <taxon>Pseudomonadota</taxon>
        <taxon>Alphaproteobacteria</taxon>
        <taxon>Sphingomonadales</taxon>
        <taxon>Erythrobacteraceae</taxon>
        <taxon>Altererythrobacter</taxon>
    </lineage>
</organism>
<evidence type="ECO:0000256" key="1">
    <source>
        <dbReference type="ARBA" id="ARBA00007150"/>
    </source>
</evidence>
<keyword evidence="8" id="KW-0449">Lipoprotein</keyword>